<keyword evidence="6" id="KW-0949">S-adenosyl-L-methionine</keyword>
<dbReference type="SUPFAM" id="SSF52343">
    <property type="entry name" value="Ferredoxin reductase-like, C-terminal NADP-linked domain"/>
    <property type="match status" value="1"/>
</dbReference>
<proteinExistence type="predicted"/>
<keyword evidence="3" id="KW-0028">Amino-acid biosynthesis</keyword>
<comment type="cofactor">
    <cofactor evidence="1">
        <name>FMN</name>
        <dbReference type="ChEBI" id="CHEBI:58210"/>
    </cofactor>
</comment>
<dbReference type="GO" id="GO:0050660">
    <property type="term" value="F:flavin adenine dinucleotide binding"/>
    <property type="evidence" value="ECO:0007669"/>
    <property type="project" value="TreeGrafter"/>
</dbReference>
<keyword evidence="10" id="KW-0486">Methionine biosynthesis</keyword>
<evidence type="ECO:0000313" key="15">
    <source>
        <dbReference type="EMBL" id="KAI7836192.1"/>
    </source>
</evidence>
<evidence type="ECO:0000256" key="1">
    <source>
        <dbReference type="ARBA" id="ARBA00001917"/>
    </source>
</evidence>
<dbReference type="InterPro" id="IPR003097">
    <property type="entry name" value="CysJ-like_FAD-binding"/>
</dbReference>
<dbReference type="Gene3D" id="3.40.50.360">
    <property type="match status" value="1"/>
</dbReference>
<reference evidence="15" key="1">
    <citation type="submission" date="2020-11" db="EMBL/GenBank/DDBJ databases">
        <title>Chlorella ohadii genome sequencing and assembly.</title>
        <authorList>
            <person name="Murik O."/>
            <person name="Treves H."/>
            <person name="Kedem I."/>
            <person name="Shotland Y."/>
            <person name="Kaplan A."/>
        </authorList>
    </citation>
    <scope>NUCLEOTIDE SEQUENCE</scope>
    <source>
        <strain evidence="15">1</strain>
    </source>
</reference>
<evidence type="ECO:0000256" key="8">
    <source>
        <dbReference type="ARBA" id="ARBA00022857"/>
    </source>
</evidence>
<comment type="caution">
    <text evidence="15">The sequence shown here is derived from an EMBL/GenBank/DDBJ whole genome shotgun (WGS) entry which is preliminary data.</text>
</comment>
<dbReference type="GO" id="GO:0030586">
    <property type="term" value="F:[methionine synthase] reductase (NADPH) activity"/>
    <property type="evidence" value="ECO:0007669"/>
    <property type="project" value="UniProtKB-EC"/>
</dbReference>
<keyword evidence="9" id="KW-0560">Oxidoreductase</keyword>
<dbReference type="GO" id="GO:0050667">
    <property type="term" value="P:homocysteine metabolic process"/>
    <property type="evidence" value="ECO:0007669"/>
    <property type="project" value="TreeGrafter"/>
</dbReference>
<dbReference type="FunFam" id="3.40.50.360:FF:000059">
    <property type="entry name" value="5-methyltetrahydrofolate-homocysteine methyltransferase reductase"/>
    <property type="match status" value="1"/>
</dbReference>
<evidence type="ECO:0000256" key="10">
    <source>
        <dbReference type="ARBA" id="ARBA00023167"/>
    </source>
</evidence>
<evidence type="ECO:0000256" key="4">
    <source>
        <dbReference type="ARBA" id="ARBA00022630"/>
    </source>
</evidence>
<dbReference type="PRINTS" id="PR00369">
    <property type="entry name" value="FLAVODOXIN"/>
</dbReference>
<dbReference type="PANTHER" id="PTHR19384">
    <property type="entry name" value="NITRIC OXIDE SYNTHASE-RELATED"/>
    <property type="match status" value="1"/>
</dbReference>
<dbReference type="SUPFAM" id="SSF63380">
    <property type="entry name" value="Riboflavin synthase domain-like"/>
    <property type="match status" value="1"/>
</dbReference>
<accession>A0AAD5DDP4</accession>
<sequence length="771" mass="79098">MPAEGDGKVQASVPAPAAPAAPAAGAAAPAAAAKPPPAAAPGPVAATGGAAILARLRAQRAAKAASAQAPAKEIVVLYASQTGTAQEIAKNIQAEAEQKGVKGRVLSMNEFGFDNLNAKEAPVLVYVASSTGDGDSPDNSAKFYATLRRKSHPEGMLKGIAFTGFGLGDSNYTRYQYVPRAVRQRLLDLGAAEFYPAGEADEVDGIEEGLDKWLEGLWPALKTAVAPEGASAADTPAAEAAVAPGAGGAAEAELAGVPPLPRCRVRLVWQERGAAAAAEGGAAAVSVPPQLEFRTPTAAELAYRDPEGHYSAEQPFWAPVTEARWLITDKSDADRQVLHVELDVAGSGMAFAPGDAIGVLPQNDACLVAALLERLGLDGEAMFDVQPAEEAAAAAGGGNVGAGGAGGSGAGDAAAAVSSAAASTQHHSDRLLPHLRAPCSVRAALTAGVDLAAPPHKSLLRLLGEHCAEPAERRRLLHLCSRDGRDAYAADILAARPTLLDLLKQFPSCRPPLDALLDALPPLAARMYSLTNSPLATPEKVQVAFTVVRYSTERFGERQGVATSWLNALCAPLASGPAAVDGTAANGAAANGAAANGGSAAAPIRLPIFLRRGGAFGPPDLLATPLLMIGPGTGVAPFRGFLQHRRAQAAAQAQAQEGGSGEGAGAGSKGAAWLFFGCRREDQDFLYREDLQGFVADGTLDRLCVAFSRAQAHKVQGARVYVCGDGAAMAKDVHACLQSILAQQGGQSEAEAAEQLAEMTRQGRYVRDIWS</sequence>
<dbReference type="SUPFAM" id="SSF52218">
    <property type="entry name" value="Flavoproteins"/>
    <property type="match status" value="1"/>
</dbReference>
<dbReference type="Proteomes" id="UP001205105">
    <property type="component" value="Unassembled WGS sequence"/>
</dbReference>
<dbReference type="Pfam" id="PF00258">
    <property type="entry name" value="Flavodoxin_1"/>
    <property type="match status" value="1"/>
</dbReference>
<keyword evidence="7" id="KW-0274">FAD</keyword>
<organism evidence="15 16">
    <name type="scientific">Chlorella ohadii</name>
    <dbReference type="NCBI Taxonomy" id="2649997"/>
    <lineage>
        <taxon>Eukaryota</taxon>
        <taxon>Viridiplantae</taxon>
        <taxon>Chlorophyta</taxon>
        <taxon>core chlorophytes</taxon>
        <taxon>Trebouxiophyceae</taxon>
        <taxon>Chlorellales</taxon>
        <taxon>Chlorellaceae</taxon>
        <taxon>Chlorella clade</taxon>
        <taxon>Chlorella</taxon>
    </lineage>
</organism>
<dbReference type="Pfam" id="PF00667">
    <property type="entry name" value="FAD_binding_1"/>
    <property type="match status" value="1"/>
</dbReference>
<dbReference type="EC" id="1.16.1.8" evidence="11"/>
<evidence type="ECO:0000256" key="7">
    <source>
        <dbReference type="ARBA" id="ARBA00022827"/>
    </source>
</evidence>
<evidence type="ECO:0000256" key="2">
    <source>
        <dbReference type="ARBA" id="ARBA00001974"/>
    </source>
</evidence>
<dbReference type="InterPro" id="IPR017938">
    <property type="entry name" value="Riboflavin_synthase-like_b-brl"/>
</dbReference>
<dbReference type="InterPro" id="IPR017927">
    <property type="entry name" value="FAD-bd_FR_type"/>
</dbReference>
<gene>
    <name evidence="15" type="ORF">COHA_009918</name>
</gene>
<dbReference type="PANTHER" id="PTHR19384:SF84">
    <property type="entry name" value="METHIONINE SYNTHASE REDUCTASE"/>
    <property type="match status" value="1"/>
</dbReference>
<evidence type="ECO:0000256" key="12">
    <source>
        <dbReference type="ARBA" id="ARBA00040659"/>
    </source>
</evidence>
<dbReference type="PROSITE" id="PS50902">
    <property type="entry name" value="FLAVODOXIN_LIKE"/>
    <property type="match status" value="1"/>
</dbReference>
<evidence type="ECO:0000256" key="6">
    <source>
        <dbReference type="ARBA" id="ARBA00022691"/>
    </source>
</evidence>
<dbReference type="PROSITE" id="PS51384">
    <property type="entry name" value="FAD_FR"/>
    <property type="match status" value="1"/>
</dbReference>
<evidence type="ECO:0000256" key="3">
    <source>
        <dbReference type="ARBA" id="ARBA00022605"/>
    </source>
</evidence>
<evidence type="ECO:0000259" key="14">
    <source>
        <dbReference type="PROSITE" id="PS51384"/>
    </source>
</evidence>
<dbReference type="EMBL" id="JADXDR010000200">
    <property type="protein sequence ID" value="KAI7836192.1"/>
    <property type="molecule type" value="Genomic_DNA"/>
</dbReference>
<dbReference type="InterPro" id="IPR039261">
    <property type="entry name" value="FNR_nucleotide-bd"/>
</dbReference>
<keyword evidence="16" id="KW-1185">Reference proteome</keyword>
<dbReference type="InterPro" id="IPR001094">
    <property type="entry name" value="Flavdoxin-like"/>
</dbReference>
<dbReference type="Gene3D" id="1.20.990.10">
    <property type="entry name" value="NADPH-cytochrome p450 Reductase, Chain A, domain 3"/>
    <property type="match status" value="1"/>
</dbReference>
<keyword evidence="4" id="KW-0285">Flavoprotein</keyword>
<evidence type="ECO:0000256" key="11">
    <source>
        <dbReference type="ARBA" id="ARBA00039088"/>
    </source>
</evidence>
<dbReference type="InterPro" id="IPR008254">
    <property type="entry name" value="Flavodoxin/NO_synth"/>
</dbReference>
<name>A0AAD5DDP4_9CHLO</name>
<feature type="domain" description="FAD-binding FR-type" evidence="14">
    <location>
        <begin position="313"/>
        <end position="619"/>
    </location>
</feature>
<evidence type="ECO:0000259" key="13">
    <source>
        <dbReference type="PROSITE" id="PS50902"/>
    </source>
</evidence>
<dbReference type="AlphaFoldDB" id="A0AAD5DDP4"/>
<dbReference type="InterPro" id="IPR029039">
    <property type="entry name" value="Flavoprotein-like_sf"/>
</dbReference>
<dbReference type="Gene3D" id="2.40.30.10">
    <property type="entry name" value="Translation factors"/>
    <property type="match status" value="1"/>
</dbReference>
<protein>
    <recommendedName>
        <fullName evidence="12">Methionine synthase reductase</fullName>
        <ecNumber evidence="11">1.16.1.8</ecNumber>
    </recommendedName>
</protein>
<keyword evidence="8" id="KW-0521">NADP</keyword>
<evidence type="ECO:0000256" key="5">
    <source>
        <dbReference type="ARBA" id="ARBA00022643"/>
    </source>
</evidence>
<evidence type="ECO:0000256" key="9">
    <source>
        <dbReference type="ARBA" id="ARBA00023002"/>
    </source>
</evidence>
<dbReference type="GO" id="GO:0010181">
    <property type="term" value="F:FMN binding"/>
    <property type="evidence" value="ECO:0007669"/>
    <property type="project" value="InterPro"/>
</dbReference>
<dbReference type="Pfam" id="PF00175">
    <property type="entry name" value="NAD_binding_1"/>
    <property type="match status" value="1"/>
</dbReference>
<comment type="cofactor">
    <cofactor evidence="2">
        <name>FAD</name>
        <dbReference type="ChEBI" id="CHEBI:57692"/>
    </cofactor>
</comment>
<feature type="domain" description="Flavodoxin-like" evidence="13">
    <location>
        <begin position="74"/>
        <end position="218"/>
    </location>
</feature>
<dbReference type="InterPro" id="IPR023173">
    <property type="entry name" value="NADPH_Cyt_P450_Rdtase_alpha"/>
</dbReference>
<keyword evidence="5" id="KW-0288">FMN</keyword>
<dbReference type="GO" id="GO:0005829">
    <property type="term" value="C:cytosol"/>
    <property type="evidence" value="ECO:0007669"/>
    <property type="project" value="TreeGrafter"/>
</dbReference>
<dbReference type="Gene3D" id="3.40.50.80">
    <property type="entry name" value="Nucleotide-binding domain of ferredoxin-NADP reductase (FNR) module"/>
    <property type="match status" value="1"/>
</dbReference>
<dbReference type="GO" id="GO:0009086">
    <property type="term" value="P:methionine biosynthetic process"/>
    <property type="evidence" value="ECO:0007669"/>
    <property type="project" value="UniProtKB-KW"/>
</dbReference>
<evidence type="ECO:0000313" key="16">
    <source>
        <dbReference type="Proteomes" id="UP001205105"/>
    </source>
</evidence>
<dbReference type="InterPro" id="IPR001433">
    <property type="entry name" value="OxRdtase_FAD/NAD-bd"/>
</dbReference>